<dbReference type="GO" id="GO:0005886">
    <property type="term" value="C:plasma membrane"/>
    <property type="evidence" value="ECO:0007669"/>
    <property type="project" value="UniProtKB-SubCell"/>
</dbReference>
<name>A0A2M8QB33_9CHLR</name>
<organism evidence="2 3">
    <name type="scientific">Candidatus Thermofonsia Clade 3 bacterium</name>
    <dbReference type="NCBI Taxonomy" id="2364212"/>
    <lineage>
        <taxon>Bacteria</taxon>
        <taxon>Bacillati</taxon>
        <taxon>Chloroflexota</taxon>
        <taxon>Candidatus Thermofontia</taxon>
        <taxon>Candidatus Thermofonsia Clade 3</taxon>
    </lineage>
</organism>
<evidence type="ECO:0000256" key="1">
    <source>
        <dbReference type="HAMAP-Rule" id="MF_00386"/>
    </source>
</evidence>
<dbReference type="PANTHER" id="PTHR33383">
    <property type="entry name" value="MEMBRANE PROTEIN INSERTION EFFICIENCY FACTOR-RELATED"/>
    <property type="match status" value="1"/>
</dbReference>
<comment type="caution">
    <text evidence="2">The sequence shown here is derived from an EMBL/GenBank/DDBJ whole genome shotgun (WGS) entry which is preliminary data.</text>
</comment>
<keyword evidence="1" id="KW-0472">Membrane</keyword>
<sequence length="74" mass="8327">MRQALFDRLMIGAIRFYQLAISPALPPSCRFYPTCSEYTLQAIAKYGAVKGLWLGVKRIARCHPFHPGGYDPVP</sequence>
<dbReference type="SMART" id="SM01234">
    <property type="entry name" value="Haemolytic"/>
    <property type="match status" value="1"/>
</dbReference>
<evidence type="ECO:0000313" key="3">
    <source>
        <dbReference type="Proteomes" id="UP000230790"/>
    </source>
</evidence>
<dbReference type="InterPro" id="IPR002696">
    <property type="entry name" value="Membr_insert_effic_factor_YidD"/>
</dbReference>
<comment type="subcellular location">
    <subcellularLocation>
        <location evidence="1">Cell membrane</location>
        <topology evidence="1">Peripheral membrane protein</topology>
        <orientation evidence="1">Cytoplasmic side</orientation>
    </subcellularLocation>
</comment>
<dbReference type="EMBL" id="PGTN01000075">
    <property type="protein sequence ID" value="PJF47007.1"/>
    <property type="molecule type" value="Genomic_DNA"/>
</dbReference>
<comment type="similarity">
    <text evidence="1">Belongs to the UPF0161 family.</text>
</comment>
<keyword evidence="1" id="KW-1003">Cell membrane</keyword>
<gene>
    <name evidence="2" type="ORF">CUN48_10935</name>
</gene>
<dbReference type="HAMAP" id="MF_00386">
    <property type="entry name" value="UPF0161_YidD"/>
    <property type="match status" value="1"/>
</dbReference>
<evidence type="ECO:0000313" key="2">
    <source>
        <dbReference type="EMBL" id="PJF47007.1"/>
    </source>
</evidence>
<dbReference type="PANTHER" id="PTHR33383:SF1">
    <property type="entry name" value="MEMBRANE PROTEIN INSERTION EFFICIENCY FACTOR-RELATED"/>
    <property type="match status" value="1"/>
</dbReference>
<proteinExistence type="inferred from homology"/>
<dbReference type="Pfam" id="PF01809">
    <property type="entry name" value="YidD"/>
    <property type="match status" value="1"/>
</dbReference>
<protein>
    <recommendedName>
        <fullName evidence="1">Putative membrane protein insertion efficiency factor</fullName>
    </recommendedName>
</protein>
<accession>A0A2M8QB33</accession>
<dbReference type="Proteomes" id="UP000230790">
    <property type="component" value="Unassembled WGS sequence"/>
</dbReference>
<comment type="function">
    <text evidence="1">Could be involved in insertion of integral membrane proteins into the membrane.</text>
</comment>
<dbReference type="AlphaFoldDB" id="A0A2M8QB33"/>
<dbReference type="NCBIfam" id="TIGR00278">
    <property type="entry name" value="membrane protein insertion efficiency factor YidD"/>
    <property type="match status" value="1"/>
</dbReference>
<reference evidence="2 3" key="1">
    <citation type="submission" date="2017-11" db="EMBL/GenBank/DDBJ databases">
        <title>Evolution of Phototrophy in the Chloroflexi Phylum Driven by Horizontal Gene Transfer.</title>
        <authorList>
            <person name="Ward L.M."/>
            <person name="Hemp J."/>
            <person name="Shih P.M."/>
            <person name="Mcglynn S.E."/>
            <person name="Fischer W."/>
        </authorList>
    </citation>
    <scope>NUCLEOTIDE SEQUENCE [LARGE SCALE GENOMIC DNA]</scope>
    <source>
        <strain evidence="2">JP3_7</strain>
    </source>
</reference>